<accession>A0ACC2KU47</accession>
<dbReference type="EMBL" id="CM056819">
    <property type="protein sequence ID" value="KAJ8624530.1"/>
    <property type="molecule type" value="Genomic_DNA"/>
</dbReference>
<proteinExistence type="predicted"/>
<dbReference type="Proteomes" id="UP001234297">
    <property type="component" value="Chromosome 11"/>
</dbReference>
<protein>
    <submittedName>
        <fullName evidence="1">Uncharacterized protein</fullName>
    </submittedName>
</protein>
<sequence>MPHTAADCVRAIYRDRDLLRTLCVHLQSLDPDELADAVATAAQQVTDYVDHACWERPEDMDTPRSVFKIEKNNPRSDVAAETAAALATASLVFRRSDPSYSKLLLKTAIRLKEDSEKRKLVKTEVVSETRKSSSLGEKELSPKLKNKAQNAEAKQAIKAMATPKVPNNDSNAKLHCAISFCSDNSRGLKQGKTQNIIERKKSFMSERPVSPMAGTTTSLAMGA</sequence>
<name>A0ACC2KU47_PERAE</name>
<reference evidence="1 2" key="1">
    <citation type="journal article" date="2022" name="Hortic Res">
        <title>A haplotype resolved chromosomal level avocado genome allows analysis of novel avocado genes.</title>
        <authorList>
            <person name="Nath O."/>
            <person name="Fletcher S.J."/>
            <person name="Hayward A."/>
            <person name="Shaw L.M."/>
            <person name="Masouleh A.K."/>
            <person name="Furtado A."/>
            <person name="Henry R.J."/>
            <person name="Mitter N."/>
        </authorList>
    </citation>
    <scope>NUCLEOTIDE SEQUENCE [LARGE SCALE GENOMIC DNA]</scope>
    <source>
        <strain evidence="2">cv. Hass</strain>
    </source>
</reference>
<evidence type="ECO:0000313" key="1">
    <source>
        <dbReference type="EMBL" id="KAJ8624530.1"/>
    </source>
</evidence>
<keyword evidence="2" id="KW-1185">Reference proteome</keyword>
<evidence type="ECO:0000313" key="2">
    <source>
        <dbReference type="Proteomes" id="UP001234297"/>
    </source>
</evidence>
<gene>
    <name evidence="1" type="ORF">MRB53_033060</name>
</gene>
<organism evidence="1 2">
    <name type="scientific">Persea americana</name>
    <name type="common">Avocado</name>
    <dbReference type="NCBI Taxonomy" id="3435"/>
    <lineage>
        <taxon>Eukaryota</taxon>
        <taxon>Viridiplantae</taxon>
        <taxon>Streptophyta</taxon>
        <taxon>Embryophyta</taxon>
        <taxon>Tracheophyta</taxon>
        <taxon>Spermatophyta</taxon>
        <taxon>Magnoliopsida</taxon>
        <taxon>Magnoliidae</taxon>
        <taxon>Laurales</taxon>
        <taxon>Lauraceae</taxon>
        <taxon>Persea</taxon>
    </lineage>
</organism>
<comment type="caution">
    <text evidence="1">The sequence shown here is derived from an EMBL/GenBank/DDBJ whole genome shotgun (WGS) entry which is preliminary data.</text>
</comment>